<evidence type="ECO:0000256" key="1">
    <source>
        <dbReference type="SAM" id="Phobius"/>
    </source>
</evidence>
<keyword evidence="1" id="KW-0472">Membrane</keyword>
<accession>A0A6P3AWL9</accession>
<organism evidence="2 3">
    <name type="scientific">Burkholderia lata (strain ATCC 17760 / DSM 23089 / LMG 22485 / NCIMB 9086 / R18194 / 383)</name>
    <dbReference type="NCBI Taxonomy" id="482957"/>
    <lineage>
        <taxon>Bacteria</taxon>
        <taxon>Pseudomonadati</taxon>
        <taxon>Pseudomonadota</taxon>
        <taxon>Betaproteobacteria</taxon>
        <taxon>Burkholderiales</taxon>
        <taxon>Burkholderiaceae</taxon>
        <taxon>Burkholderia</taxon>
        <taxon>Burkholderia cepacia complex</taxon>
    </lineage>
</organism>
<feature type="transmembrane region" description="Helical" evidence="1">
    <location>
        <begin position="168"/>
        <end position="186"/>
    </location>
</feature>
<name>A0A6P3AWL9_BURL3</name>
<dbReference type="EMBL" id="CABVQN010000040">
    <property type="protein sequence ID" value="VWD51300.1"/>
    <property type="molecule type" value="Genomic_DNA"/>
</dbReference>
<evidence type="ECO:0000313" key="3">
    <source>
        <dbReference type="Proteomes" id="UP000494110"/>
    </source>
</evidence>
<evidence type="ECO:0000313" key="2">
    <source>
        <dbReference type="EMBL" id="VWD51300.1"/>
    </source>
</evidence>
<feature type="transmembrane region" description="Helical" evidence="1">
    <location>
        <begin position="126"/>
        <end position="147"/>
    </location>
</feature>
<dbReference type="AlphaFoldDB" id="A0A6P3AWL9"/>
<feature type="transmembrane region" description="Helical" evidence="1">
    <location>
        <begin position="68"/>
        <end position="90"/>
    </location>
</feature>
<reference evidence="2 3" key="1">
    <citation type="submission" date="2019-09" db="EMBL/GenBank/DDBJ databases">
        <authorList>
            <person name="Depoorter E."/>
        </authorList>
    </citation>
    <scope>NUCLEOTIDE SEQUENCE [LARGE SCALE GENOMIC DNA]</scope>
    <source>
        <strain evidence="2">R-39750</strain>
    </source>
</reference>
<proteinExistence type="predicted"/>
<keyword evidence="1" id="KW-1133">Transmembrane helix</keyword>
<gene>
    <name evidence="2" type="ORF">BLA39750_06186</name>
</gene>
<protein>
    <submittedName>
        <fullName evidence="2">Uncharacterized protein</fullName>
    </submittedName>
</protein>
<sequence length="275" mass="30568">MAGMGGRAGRWGPRAAHGDSIGVTLQSLAITVPRPCALMRQPIAFLFSAMKSILSYPLFFLAALAGWLAVSLLCWPVLLALQALTTAVFIPHPAGSYIGLGFVSTARLLDFPTSFVGAFSVPFMNVPLGFIAIAWWFGTALIVQPTYARYRVMVRGRPSARAVLWRGARSWLIFTTVLLLVATPFLRRYEIVTPDHLYVRHLFDWHERAYPLASLKEIHVDDPGTSRGIVTWDFIFDGDNRFTTTAPDIHALRYLLSNTHATANFAFVGNQLMKR</sequence>
<dbReference type="Proteomes" id="UP000494110">
    <property type="component" value="Unassembled WGS sequence"/>
</dbReference>
<keyword evidence="1" id="KW-0812">Transmembrane</keyword>
<dbReference type="RefSeq" id="WP_175015411.1">
    <property type="nucleotide sequence ID" value="NZ_CABVQN010000040.1"/>
</dbReference>